<dbReference type="OrthoDB" id="330204at2"/>
<dbReference type="InterPro" id="IPR022597">
    <property type="entry name" value="GhoS"/>
</dbReference>
<dbReference type="EMBL" id="NJAI01000006">
    <property type="protein sequence ID" value="PHM53434.1"/>
    <property type="molecule type" value="Genomic_DNA"/>
</dbReference>
<dbReference type="Pfam" id="PF11080">
    <property type="entry name" value="GhoS"/>
    <property type="match status" value="1"/>
</dbReference>
<gene>
    <name evidence="1" type="ORF">A9255_03165</name>
    <name evidence="2" type="ORF">Xhom_03432</name>
</gene>
<proteinExistence type="predicted"/>
<evidence type="ECO:0008006" key="5">
    <source>
        <dbReference type="Google" id="ProtNLM"/>
    </source>
</evidence>
<dbReference type="RefSeq" id="WP_069315427.1">
    <property type="nucleotide sequence ID" value="NZ_CAWNQJ010000090.1"/>
</dbReference>
<evidence type="ECO:0000313" key="4">
    <source>
        <dbReference type="Proteomes" id="UP000225433"/>
    </source>
</evidence>
<evidence type="ECO:0000313" key="1">
    <source>
        <dbReference type="EMBL" id="AOM39675.1"/>
    </source>
</evidence>
<name>A0A2G0Q2H7_XENHO</name>
<reference evidence="1 3" key="1">
    <citation type="submission" date="2016-06" db="EMBL/GenBank/DDBJ databases">
        <title>Bacterial characters and pathogenicity of Xenorhabdus hominickii from an entomopathogenic nematode, Steinernema monticolum.</title>
        <authorList>
            <person name="Park Y."/>
            <person name="Kim Y."/>
        </authorList>
    </citation>
    <scope>NUCLEOTIDE SEQUENCE [LARGE SCALE GENOMIC DNA]</scope>
    <source>
        <strain evidence="1 3">ANU1</strain>
    </source>
</reference>
<dbReference type="InterPro" id="IPR038241">
    <property type="entry name" value="GhoS_sf"/>
</dbReference>
<dbReference type="KEGG" id="xho:A9255_03165"/>
<evidence type="ECO:0000313" key="2">
    <source>
        <dbReference type="EMBL" id="PHM53434.1"/>
    </source>
</evidence>
<reference evidence="2 4" key="2">
    <citation type="journal article" date="2017" name="Nat. Microbiol.">
        <title>Natural product diversity associated with the nematode symbionts Photorhabdus and Xenorhabdus.</title>
        <authorList>
            <person name="Tobias N.J."/>
            <person name="Wolff H."/>
            <person name="Djahanschiri B."/>
            <person name="Grundmann F."/>
            <person name="Kronenwerth M."/>
            <person name="Shi Y.M."/>
            <person name="Simonyi S."/>
            <person name="Grun P."/>
            <person name="Shapiro-Ilan D."/>
            <person name="Pidot S.J."/>
            <person name="Stinear T.P."/>
            <person name="Ebersberger I."/>
            <person name="Bode H.B."/>
        </authorList>
    </citation>
    <scope>NUCLEOTIDE SEQUENCE [LARGE SCALE GENOMIC DNA]</scope>
    <source>
        <strain evidence="2 4">DSM 17903</strain>
    </source>
</reference>
<organism evidence="2 4">
    <name type="scientific">Xenorhabdus hominickii</name>
    <dbReference type="NCBI Taxonomy" id="351679"/>
    <lineage>
        <taxon>Bacteria</taxon>
        <taxon>Pseudomonadati</taxon>
        <taxon>Pseudomonadota</taxon>
        <taxon>Gammaproteobacteria</taxon>
        <taxon>Enterobacterales</taxon>
        <taxon>Morganellaceae</taxon>
        <taxon>Xenorhabdus</taxon>
    </lineage>
</organism>
<dbReference type="GO" id="GO:0004521">
    <property type="term" value="F:RNA endonuclease activity"/>
    <property type="evidence" value="ECO:0007669"/>
    <property type="project" value="InterPro"/>
</dbReference>
<protein>
    <recommendedName>
        <fullName evidence="5">DUF2622 domain-containing protein</fullName>
    </recommendedName>
</protein>
<dbReference type="EMBL" id="CP016176">
    <property type="protein sequence ID" value="AOM39675.1"/>
    <property type="molecule type" value="Genomic_DNA"/>
</dbReference>
<dbReference type="Proteomes" id="UP000225433">
    <property type="component" value="Unassembled WGS sequence"/>
</dbReference>
<sequence length="94" mass="10856">MANYLVRVEIYDASYKEYDELHERMLRLGFYRRITSSDGKNHNLPDGTYFGTSDWEKTTILSRVMNASKPLSKREPAVFVGVLADWAASLYQSN</sequence>
<dbReference type="Gene3D" id="3.30.70.2360">
    <property type="match status" value="1"/>
</dbReference>
<keyword evidence="3" id="KW-1185">Reference proteome</keyword>
<dbReference type="Proteomes" id="UP000094600">
    <property type="component" value="Chromosome"/>
</dbReference>
<evidence type="ECO:0000313" key="3">
    <source>
        <dbReference type="Proteomes" id="UP000094600"/>
    </source>
</evidence>
<dbReference type="AlphaFoldDB" id="A0A2G0Q2H7"/>
<accession>A0A2G0Q2H7</accession>